<accession>A0A8J5LI38</accession>
<dbReference type="Proteomes" id="UP000734854">
    <property type="component" value="Unassembled WGS sequence"/>
</dbReference>
<feature type="domain" description="Retrotransposon gag" evidence="1">
    <location>
        <begin position="94"/>
        <end position="167"/>
    </location>
</feature>
<protein>
    <recommendedName>
        <fullName evidence="1">Retrotransposon gag domain-containing protein</fullName>
    </recommendedName>
</protein>
<reference evidence="2 3" key="1">
    <citation type="submission" date="2020-08" db="EMBL/GenBank/DDBJ databases">
        <title>Plant Genome Project.</title>
        <authorList>
            <person name="Zhang R.-G."/>
        </authorList>
    </citation>
    <scope>NUCLEOTIDE SEQUENCE [LARGE SCALE GENOMIC DNA]</scope>
    <source>
        <tissue evidence="2">Rhizome</tissue>
    </source>
</reference>
<sequence length="168" mass="19916">MYGTESEDLVVLVEYCGWKPVGDVAAFSDSRMKSRRFKEGWVRPEVVYEHFKRMDPKDFSGTTDLFVAEGWIRSLEVIFKFMDMEDAGKVRCTTYLLKDNASLWWERAEKSIDLNTLTWEGFKKIFYEKYFTVDVRSRVKREFMSLRQGDLIVAEYVQKFDRGVTFCL</sequence>
<organism evidence="2 3">
    <name type="scientific">Zingiber officinale</name>
    <name type="common">Ginger</name>
    <name type="synonym">Amomum zingiber</name>
    <dbReference type="NCBI Taxonomy" id="94328"/>
    <lineage>
        <taxon>Eukaryota</taxon>
        <taxon>Viridiplantae</taxon>
        <taxon>Streptophyta</taxon>
        <taxon>Embryophyta</taxon>
        <taxon>Tracheophyta</taxon>
        <taxon>Spermatophyta</taxon>
        <taxon>Magnoliopsida</taxon>
        <taxon>Liliopsida</taxon>
        <taxon>Zingiberales</taxon>
        <taxon>Zingiberaceae</taxon>
        <taxon>Zingiber</taxon>
    </lineage>
</organism>
<proteinExistence type="predicted"/>
<comment type="caution">
    <text evidence="2">The sequence shown here is derived from an EMBL/GenBank/DDBJ whole genome shotgun (WGS) entry which is preliminary data.</text>
</comment>
<evidence type="ECO:0000259" key="1">
    <source>
        <dbReference type="Pfam" id="PF03732"/>
    </source>
</evidence>
<evidence type="ECO:0000313" key="3">
    <source>
        <dbReference type="Proteomes" id="UP000734854"/>
    </source>
</evidence>
<gene>
    <name evidence="2" type="ORF">ZIOFF_017108</name>
</gene>
<dbReference type="InterPro" id="IPR005162">
    <property type="entry name" value="Retrotrans_gag_dom"/>
</dbReference>
<keyword evidence="3" id="KW-1185">Reference proteome</keyword>
<dbReference type="EMBL" id="JACMSC010000005">
    <property type="protein sequence ID" value="KAG6520078.1"/>
    <property type="molecule type" value="Genomic_DNA"/>
</dbReference>
<dbReference type="AlphaFoldDB" id="A0A8J5LI38"/>
<name>A0A8J5LI38_ZINOF</name>
<evidence type="ECO:0000313" key="2">
    <source>
        <dbReference type="EMBL" id="KAG6520078.1"/>
    </source>
</evidence>
<dbReference type="Pfam" id="PF03732">
    <property type="entry name" value="Retrotrans_gag"/>
    <property type="match status" value="1"/>
</dbReference>